<feature type="binding site" evidence="4">
    <location>
        <position position="57"/>
    </location>
    <ligand>
        <name>substrate</name>
    </ligand>
</feature>
<dbReference type="PIRSF" id="PIRSF006806">
    <property type="entry name" value="FTHF_cligase"/>
    <property type="match status" value="1"/>
</dbReference>
<dbReference type="PANTHER" id="PTHR23407">
    <property type="entry name" value="ATPASE INHIBITOR/5-FORMYLTETRAHYDROFOLATE CYCLO-LIGASE"/>
    <property type="match status" value="1"/>
</dbReference>
<keyword evidence="3 4" id="KW-0067">ATP-binding</keyword>
<accession>A0A517MFB7</accession>
<reference evidence="6 7" key="1">
    <citation type="submission" date="2019-02" db="EMBL/GenBank/DDBJ databases">
        <title>Deep-cultivation of Planctomycetes and their phenomic and genomic characterization uncovers novel biology.</title>
        <authorList>
            <person name="Wiegand S."/>
            <person name="Jogler M."/>
            <person name="Boedeker C."/>
            <person name="Pinto D."/>
            <person name="Vollmers J."/>
            <person name="Rivas-Marin E."/>
            <person name="Kohn T."/>
            <person name="Peeters S.H."/>
            <person name="Heuer A."/>
            <person name="Rast P."/>
            <person name="Oberbeckmann S."/>
            <person name="Bunk B."/>
            <person name="Jeske O."/>
            <person name="Meyerdierks A."/>
            <person name="Storesund J.E."/>
            <person name="Kallscheuer N."/>
            <person name="Luecker S."/>
            <person name="Lage O.M."/>
            <person name="Pohl T."/>
            <person name="Merkel B.J."/>
            <person name="Hornburger P."/>
            <person name="Mueller R.-W."/>
            <person name="Bruemmer F."/>
            <person name="Labrenz M."/>
            <person name="Spormann A.M."/>
            <person name="Op den Camp H."/>
            <person name="Overmann J."/>
            <person name="Amann R."/>
            <person name="Jetten M.S.M."/>
            <person name="Mascher T."/>
            <person name="Medema M.H."/>
            <person name="Devos D.P."/>
            <person name="Kaster A.-K."/>
            <person name="Ovreas L."/>
            <person name="Rohde M."/>
            <person name="Galperin M.Y."/>
            <person name="Jogler C."/>
        </authorList>
    </citation>
    <scope>NUCLEOTIDE SEQUENCE [LARGE SCALE GENOMIC DNA]</scope>
    <source>
        <strain evidence="6 7">FF011L</strain>
    </source>
</reference>
<proteinExistence type="inferred from homology"/>
<keyword evidence="6" id="KW-0436">Ligase</keyword>
<keyword evidence="7" id="KW-1185">Reference proteome</keyword>
<evidence type="ECO:0000313" key="7">
    <source>
        <dbReference type="Proteomes" id="UP000320672"/>
    </source>
</evidence>
<dbReference type="NCBIfam" id="TIGR02727">
    <property type="entry name" value="MTHFS_bact"/>
    <property type="match status" value="1"/>
</dbReference>
<evidence type="ECO:0000256" key="4">
    <source>
        <dbReference type="PIRSR" id="PIRSR006806-1"/>
    </source>
</evidence>
<dbReference type="GO" id="GO:0009396">
    <property type="term" value="P:folic acid-containing compound biosynthetic process"/>
    <property type="evidence" value="ECO:0007669"/>
    <property type="project" value="TreeGrafter"/>
</dbReference>
<comment type="similarity">
    <text evidence="1 5">Belongs to the 5-formyltetrahydrofolate cyclo-ligase family.</text>
</comment>
<sequence length="203" mass="22778">MTVQNGDELTELKNQIRKTAHANRKSQADKDSVSEQITTTVMDLPEYKAAKTIMWYVDVRDEVRTRHALPSAIATGQKIVVPFCVDGELELFHLESMDELETGMYKILEPRADLREVASKRVPVDQLDFVLVPGVGFDDQGGRTGHGKGYYDKLLENARQDAPLIALAFDCQMFPEIPMQSHDIYMDKVVTETAVHPGRGRAS</sequence>
<organism evidence="6 7">
    <name type="scientific">Roseimaritima multifibrata</name>
    <dbReference type="NCBI Taxonomy" id="1930274"/>
    <lineage>
        <taxon>Bacteria</taxon>
        <taxon>Pseudomonadati</taxon>
        <taxon>Planctomycetota</taxon>
        <taxon>Planctomycetia</taxon>
        <taxon>Pirellulales</taxon>
        <taxon>Pirellulaceae</taxon>
        <taxon>Roseimaritima</taxon>
    </lineage>
</organism>
<protein>
    <recommendedName>
        <fullName evidence="5">5-formyltetrahydrofolate cyclo-ligase</fullName>
        <ecNumber evidence="5">6.3.3.2</ecNumber>
    </recommendedName>
</protein>
<dbReference type="InterPro" id="IPR037171">
    <property type="entry name" value="NagB/RpiA_transferase-like"/>
</dbReference>
<keyword evidence="2 4" id="KW-0547">Nucleotide-binding</keyword>
<dbReference type="GO" id="GO:0005524">
    <property type="term" value="F:ATP binding"/>
    <property type="evidence" value="ECO:0007669"/>
    <property type="project" value="UniProtKB-KW"/>
</dbReference>
<comment type="cofactor">
    <cofactor evidence="5">
        <name>Mg(2+)</name>
        <dbReference type="ChEBI" id="CHEBI:18420"/>
    </cofactor>
</comment>
<evidence type="ECO:0000256" key="3">
    <source>
        <dbReference type="ARBA" id="ARBA00022840"/>
    </source>
</evidence>
<dbReference type="GO" id="GO:0046872">
    <property type="term" value="F:metal ion binding"/>
    <property type="evidence" value="ECO:0007669"/>
    <property type="project" value="UniProtKB-KW"/>
</dbReference>
<gene>
    <name evidence="6" type="ORF">FF011L_22170</name>
</gene>
<feature type="binding site" evidence="4">
    <location>
        <begin position="143"/>
        <end position="151"/>
    </location>
    <ligand>
        <name>ATP</name>
        <dbReference type="ChEBI" id="CHEBI:30616"/>
    </ligand>
</feature>
<dbReference type="InterPro" id="IPR002698">
    <property type="entry name" value="FTHF_cligase"/>
</dbReference>
<dbReference type="EC" id="6.3.3.2" evidence="5"/>
<evidence type="ECO:0000256" key="2">
    <source>
        <dbReference type="ARBA" id="ARBA00022741"/>
    </source>
</evidence>
<dbReference type="AlphaFoldDB" id="A0A517MFB7"/>
<dbReference type="Pfam" id="PF01812">
    <property type="entry name" value="5-FTHF_cyc-lig"/>
    <property type="match status" value="1"/>
</dbReference>
<feature type="binding site" evidence="4">
    <location>
        <begin position="13"/>
        <end position="17"/>
    </location>
    <ligand>
        <name>ATP</name>
        <dbReference type="ChEBI" id="CHEBI:30616"/>
    </ligand>
</feature>
<evidence type="ECO:0000256" key="1">
    <source>
        <dbReference type="ARBA" id="ARBA00010638"/>
    </source>
</evidence>
<dbReference type="PANTHER" id="PTHR23407:SF1">
    <property type="entry name" value="5-FORMYLTETRAHYDROFOLATE CYCLO-LIGASE"/>
    <property type="match status" value="1"/>
</dbReference>
<dbReference type="RefSeq" id="WP_145351611.1">
    <property type="nucleotide sequence ID" value="NZ_CP036262.1"/>
</dbReference>
<evidence type="ECO:0000256" key="5">
    <source>
        <dbReference type="RuleBase" id="RU361279"/>
    </source>
</evidence>
<dbReference type="GO" id="GO:0030272">
    <property type="term" value="F:5-formyltetrahydrofolate cyclo-ligase activity"/>
    <property type="evidence" value="ECO:0007669"/>
    <property type="project" value="UniProtKB-EC"/>
</dbReference>
<dbReference type="SUPFAM" id="SSF100950">
    <property type="entry name" value="NagB/RpiA/CoA transferase-like"/>
    <property type="match status" value="1"/>
</dbReference>
<dbReference type="KEGG" id="rml:FF011L_22170"/>
<comment type="catalytic activity">
    <reaction evidence="5">
        <text>(6S)-5-formyl-5,6,7,8-tetrahydrofolate + ATP = (6R)-5,10-methenyltetrahydrofolate + ADP + phosphate</text>
        <dbReference type="Rhea" id="RHEA:10488"/>
        <dbReference type="ChEBI" id="CHEBI:30616"/>
        <dbReference type="ChEBI" id="CHEBI:43474"/>
        <dbReference type="ChEBI" id="CHEBI:57455"/>
        <dbReference type="ChEBI" id="CHEBI:57457"/>
        <dbReference type="ChEBI" id="CHEBI:456216"/>
        <dbReference type="EC" id="6.3.3.2"/>
    </reaction>
</comment>
<dbReference type="Proteomes" id="UP000320672">
    <property type="component" value="Chromosome"/>
</dbReference>
<dbReference type="InterPro" id="IPR024185">
    <property type="entry name" value="FTHF_cligase-like_sf"/>
</dbReference>
<name>A0A517MFB7_9BACT</name>
<keyword evidence="5" id="KW-0479">Metal-binding</keyword>
<dbReference type="Gene3D" id="3.40.50.10420">
    <property type="entry name" value="NagB/RpiA/CoA transferase-like"/>
    <property type="match status" value="1"/>
</dbReference>
<evidence type="ECO:0000313" key="6">
    <source>
        <dbReference type="EMBL" id="QDS93447.1"/>
    </source>
</evidence>
<feature type="binding site" evidence="4">
    <location>
        <position position="62"/>
    </location>
    <ligand>
        <name>substrate</name>
    </ligand>
</feature>
<keyword evidence="5" id="KW-0460">Magnesium</keyword>
<dbReference type="EMBL" id="CP036262">
    <property type="protein sequence ID" value="QDS93447.1"/>
    <property type="molecule type" value="Genomic_DNA"/>
</dbReference>
<dbReference type="OrthoDB" id="9801938at2"/>
<dbReference type="GO" id="GO:0035999">
    <property type="term" value="P:tetrahydrofolate interconversion"/>
    <property type="evidence" value="ECO:0007669"/>
    <property type="project" value="TreeGrafter"/>
</dbReference>